<dbReference type="FunCoup" id="A0A6M4HCA3">
    <property type="interactions" value="50"/>
</dbReference>
<evidence type="ECO:0000256" key="1">
    <source>
        <dbReference type="SAM" id="MobiDB-lite"/>
    </source>
</evidence>
<accession>A0A6M4HCA3</accession>
<dbReference type="Proteomes" id="UP000503096">
    <property type="component" value="Chromosome"/>
</dbReference>
<dbReference type="InParanoid" id="A0A6M4HCA3"/>
<dbReference type="RefSeq" id="WP_171164013.1">
    <property type="nucleotide sequence ID" value="NZ_CP053073.1"/>
</dbReference>
<dbReference type="InterPro" id="IPR045372">
    <property type="entry name" value="YidB"/>
</dbReference>
<dbReference type="Gene3D" id="1.10.10.690">
    <property type="entry name" value="YidB-like"/>
    <property type="match status" value="1"/>
</dbReference>
<evidence type="ECO:0000313" key="3">
    <source>
        <dbReference type="Proteomes" id="UP000503096"/>
    </source>
</evidence>
<dbReference type="Pfam" id="PF20159">
    <property type="entry name" value="YidB"/>
    <property type="match status" value="1"/>
</dbReference>
<organism evidence="2 3">
    <name type="scientific">Usitatibacter palustris</name>
    <dbReference type="NCBI Taxonomy" id="2732487"/>
    <lineage>
        <taxon>Bacteria</taxon>
        <taxon>Pseudomonadati</taxon>
        <taxon>Pseudomonadota</taxon>
        <taxon>Betaproteobacteria</taxon>
        <taxon>Nitrosomonadales</taxon>
        <taxon>Usitatibacteraceae</taxon>
        <taxon>Usitatibacter</taxon>
    </lineage>
</organism>
<dbReference type="SUPFAM" id="SSF140804">
    <property type="entry name" value="YidB-like"/>
    <property type="match status" value="1"/>
</dbReference>
<sequence length="118" mass="12515">MGLLDQLFDGVLDMVNDPRNGGLEGLVRMFQDRGLGGLVDSWVSTGRNLPISAEQLQQVLGHDRLGSLAKGLGMSNDDFSSKLSQLLPGVVDTLTPGGKLPDASGLEQQLGSLRNRKG</sequence>
<keyword evidence="3" id="KW-1185">Reference proteome</keyword>
<reference evidence="2 3" key="1">
    <citation type="submission" date="2020-04" db="EMBL/GenBank/DDBJ databases">
        <title>Usitatibacter rugosus gen. nov., sp. nov. and Usitatibacter palustris sp. nov., novel members of Usitatibacteraceae fam. nov. within the order Nitrosomonadales isolated from soil.</title>
        <authorList>
            <person name="Huber K.J."/>
            <person name="Neumann-Schaal M."/>
            <person name="Geppert A."/>
            <person name="Luckner M."/>
            <person name="Wanner G."/>
            <person name="Overmann J."/>
        </authorList>
    </citation>
    <scope>NUCLEOTIDE SEQUENCE [LARGE SCALE GENOMIC DNA]</scope>
    <source>
        <strain evidence="2 3">Swamp67</strain>
    </source>
</reference>
<dbReference type="AlphaFoldDB" id="A0A6M4HCA3"/>
<protein>
    <recommendedName>
        <fullName evidence="4">DUF937 domain-containing protein</fullName>
    </recommendedName>
</protein>
<dbReference type="InterPro" id="IPR027405">
    <property type="entry name" value="YidB-like"/>
</dbReference>
<dbReference type="KEGG" id="upl:DSM104440_02973"/>
<name>A0A6M4HCA3_9PROT</name>
<evidence type="ECO:0008006" key="4">
    <source>
        <dbReference type="Google" id="ProtNLM"/>
    </source>
</evidence>
<dbReference type="EMBL" id="CP053073">
    <property type="protein sequence ID" value="QJR16144.1"/>
    <property type="molecule type" value="Genomic_DNA"/>
</dbReference>
<evidence type="ECO:0000313" key="2">
    <source>
        <dbReference type="EMBL" id="QJR16144.1"/>
    </source>
</evidence>
<proteinExistence type="predicted"/>
<gene>
    <name evidence="2" type="ORF">DSM104440_02973</name>
</gene>
<feature type="region of interest" description="Disordered" evidence="1">
    <location>
        <begin position="94"/>
        <end position="118"/>
    </location>
</feature>